<dbReference type="PANTHER" id="PTHR32108">
    <property type="entry name" value="DNA-DIRECTED RNA POLYMERASE SUBUNIT ALPHA"/>
    <property type="match status" value="1"/>
</dbReference>
<dbReference type="Gene3D" id="3.10.10.10">
    <property type="entry name" value="HIV Type 1 Reverse Transcriptase, subunit A, domain 1"/>
    <property type="match status" value="1"/>
</dbReference>
<evidence type="ECO:0000259" key="11">
    <source>
        <dbReference type="Pfam" id="PF24924"/>
    </source>
</evidence>
<feature type="compositionally biased region" description="Basic and acidic residues" evidence="8">
    <location>
        <begin position="1155"/>
        <end position="1176"/>
    </location>
</feature>
<feature type="domain" description="Reverse transcriptase RNase H-like" evidence="10">
    <location>
        <begin position="2068"/>
        <end position="2172"/>
    </location>
</feature>
<feature type="compositionally biased region" description="Basic and acidic residues" evidence="8">
    <location>
        <begin position="1356"/>
        <end position="1372"/>
    </location>
</feature>
<protein>
    <submittedName>
        <fullName evidence="12">RNA-directed DNA polymerase (Reverse transcriptase), Ribonuclease H</fullName>
    </submittedName>
</protein>
<feature type="region of interest" description="Disordered" evidence="8">
    <location>
        <begin position="71"/>
        <end position="109"/>
    </location>
</feature>
<dbReference type="Pfam" id="PF24924">
    <property type="entry name" value="DUF7745"/>
    <property type="match status" value="2"/>
</dbReference>
<evidence type="ECO:0000259" key="10">
    <source>
        <dbReference type="Pfam" id="PF17917"/>
    </source>
</evidence>
<dbReference type="GO" id="GO:0003964">
    <property type="term" value="F:RNA-directed DNA polymerase activity"/>
    <property type="evidence" value="ECO:0007669"/>
    <property type="project" value="UniProtKB-KW"/>
</dbReference>
<organism evidence="12 13">
    <name type="scientific">Hibiscus syriacus</name>
    <name type="common">Rose of Sharon</name>
    <dbReference type="NCBI Taxonomy" id="106335"/>
    <lineage>
        <taxon>Eukaryota</taxon>
        <taxon>Viridiplantae</taxon>
        <taxon>Streptophyta</taxon>
        <taxon>Embryophyta</taxon>
        <taxon>Tracheophyta</taxon>
        <taxon>Spermatophyta</taxon>
        <taxon>Magnoliopsida</taxon>
        <taxon>eudicotyledons</taxon>
        <taxon>Gunneridae</taxon>
        <taxon>Pentapetalae</taxon>
        <taxon>rosids</taxon>
        <taxon>malvids</taxon>
        <taxon>Malvales</taxon>
        <taxon>Malvaceae</taxon>
        <taxon>Malvoideae</taxon>
        <taxon>Hibiscus</taxon>
    </lineage>
</organism>
<feature type="domain" description="Reverse transcriptase" evidence="9">
    <location>
        <begin position="1943"/>
        <end position="2047"/>
    </location>
</feature>
<feature type="coiled-coil region" evidence="7">
    <location>
        <begin position="989"/>
        <end position="1016"/>
    </location>
</feature>
<accession>A0A6A3AD55</accession>
<evidence type="ECO:0000256" key="7">
    <source>
        <dbReference type="SAM" id="Coils"/>
    </source>
</evidence>
<keyword evidence="1" id="KW-0808">Transferase</keyword>
<feature type="region of interest" description="Disordered" evidence="8">
    <location>
        <begin position="1354"/>
        <end position="1377"/>
    </location>
</feature>
<keyword evidence="2" id="KW-0548">Nucleotidyltransferase</keyword>
<feature type="coiled-coil region" evidence="7">
    <location>
        <begin position="852"/>
        <end position="883"/>
    </location>
</feature>
<dbReference type="CDD" id="cd09274">
    <property type="entry name" value="RNase_HI_RT_Ty3"/>
    <property type="match status" value="1"/>
</dbReference>
<dbReference type="SUPFAM" id="SSF56672">
    <property type="entry name" value="DNA/RNA polymerases"/>
    <property type="match status" value="1"/>
</dbReference>
<dbReference type="GO" id="GO:0004519">
    <property type="term" value="F:endonuclease activity"/>
    <property type="evidence" value="ECO:0007669"/>
    <property type="project" value="UniProtKB-KW"/>
</dbReference>
<evidence type="ECO:0000259" key="9">
    <source>
        <dbReference type="Pfam" id="PF00078"/>
    </source>
</evidence>
<evidence type="ECO:0000256" key="1">
    <source>
        <dbReference type="ARBA" id="ARBA00022679"/>
    </source>
</evidence>
<dbReference type="EMBL" id="VEPZ02001018">
    <property type="protein sequence ID" value="KAE8701687.1"/>
    <property type="molecule type" value="Genomic_DNA"/>
</dbReference>
<proteinExistence type="predicted"/>
<dbReference type="InterPro" id="IPR043502">
    <property type="entry name" value="DNA/RNA_pol_sf"/>
</dbReference>
<dbReference type="CDD" id="cd01647">
    <property type="entry name" value="RT_LTR"/>
    <property type="match status" value="1"/>
</dbReference>
<dbReference type="Pfam" id="PF17917">
    <property type="entry name" value="RT_RNaseH"/>
    <property type="match status" value="1"/>
</dbReference>
<gene>
    <name evidence="12" type="ORF">F3Y22_tig00110515pilonHSYRG00062</name>
</gene>
<dbReference type="InterPro" id="IPR056647">
    <property type="entry name" value="DUF7745"/>
</dbReference>
<dbReference type="Gene3D" id="3.30.70.270">
    <property type="match status" value="1"/>
</dbReference>
<dbReference type="PANTHER" id="PTHR32108:SF5">
    <property type="entry name" value="DYNACTIN SUBUNIT 1-LIKE"/>
    <property type="match status" value="1"/>
</dbReference>
<keyword evidence="6 12" id="KW-0695">RNA-directed DNA polymerase</keyword>
<sequence length="2199" mass="253225">MSGLDTEVCIFTAYEVFAFTADESPCSPGKIPGGITTCRVVSTLIVVVYLFFQLPLQLQQSQIRVQVQVQEEEDEEHQQPPQRHWPKQNPKQSDDCCRQQKQQDKPTATTGITVALGQDVMNLEKHMNDVFGAKWKEELCEGKLIERKIEAGSSAVLVVAPSALRSIELLRGMRSLTKECCVVKLFSKQMKIDEQLQPPLFSQPLDQTLIQRSKDLQIQTLGYDTLGPRPSRRFCYLHRHVPRRSAAATKPPEKLKRTVHVEGYGRSLRLGCFCIFQPPWVVAGGGVGAEYGYQLVAGQPLFEASYRIKGIYPRVNRLIGKPSSMDEKCLNQIVPNSEVRQWAEDLQRQGGDSLQDDFVSELVSYAPVSLKRNDMQDLRGIWESWDSNKKLQFYQTYGDIPYLLYVEVDDDLLRALIPFWNPGYNCFTLNKEDLVPTIEEYTTLLHIEGALENRIYSSEGIAWTNIKELIQSHPNDKVRFDLFALIMYGMVIFSKVLGYIEAPIIDLFDQLPKRVNPASAILAETFRSLNACRKLGGGRFSGCAQLLYVWIRSHFWRTEKVSYRRFNTDYSPLKEFLEQEWPKEITKDMQINAFRNLQSDDIVWRTPWKIQREFFYKCGDYNWVMLLGLWGRIGYALLLVIRQYEGRQFVPVTTGLHSGQRIEEFDVEKAKWELERRNLNTRLEKLSQRTQEARTKLEEDLDQSRNKNSEFNAYILQLEESLFQEKVHLGPSDLKESNKESASLRRRIRDLEKTLHNCQVRITELEQTLEGTNEQWQKSTNFYVERSEERSNMVFEAMVQMSEVARYVGELAVEAKIIEHHVDPVSKYGKKMTWLIKEIIELNRKATPQATKKIMEDKIQRIEEQHNKEQAEMRMKLEKIEASIVNSQDSMMQKIEDMFKKQATIGKIHENPVSFDQEPMYPLGFPPEPIYHSGITLIQIHARTSALQEAKPHENQQVDLASSSKNTLISDVKIGNFNAEHLIPDLNELNEKEKVNEELTRQIRSLEERIKSVEITESFYGFDASELSLVPDLILPIKFKVPEFERYDGTTCPSSHITMFCRRMAGHVKDEKLLIHCFQDSLTGPTLKLYTQLTKDNIRSWKDLAKAFLEQYRHVTDMGTSSKRPMYRKKENEVNNANSYNKDTSKSITITQPRVKKEETNTNRVESRGSQRESERLSFTPLPVPYAEMYDSLLKVDVIRPYPLVPMQPPFPPWYDVKAHCVYHEGIMGHSIENYLAFKRVVQNLINTGKLEFNSPATSNHPLPNHGDKNVNAIQEENRKKAKTDVSEIKYPFGWIFQQLSLSGMIPQEFRPKYNEGKNYYEYHQEKGHEIQLCPEFRDLVQKLMNNNEIELFEQEPGKREDNVCSSEDSKPNQRTSDPVIINVKSSIVNHAPTKPKVVITTPLPFPHKDTRRVPWNYTTNVSMVGGSVSLEKIEEKIQSVDSTSKEVSKVGFFTRSGRCYSPETSNALEQVKAKGKAMVIPQKVFDNESPPAFNELVIETQAQEFLKFLKHNISLNKLDRIVGHIAADNYITFMDDEIPEGGMRSIKVLNITTHFHGHVLPVVFIDNGSALNLMPLVTLQRMPVDKSHMKSYQNVVRAFDGTQKEVLGKMPWIHSAGAVPSSLHQKLKFVVDGQLICVGAEEEIIASITSDVLYIETNDDALECSFRAFEFVNATFIAEGSKIPHSRLSDCTKMTVRQTLGIGAKIGKGLGKNLQGSLVPLKTTFRSEGTVNVEQQLVEAFKEEKLTKDQRIVEEAMEGLFINMIMNDNKTGKYLAKIRPCFPGETLNNWNVEDLLVVFNINTECHNVNSMLIPKFNREINLEEPICLEEINECEDELEYEEMKEVKIGTTLTIQIKQELINLLLEFKDIFAWSYQDMPGLSTDIVMHKLPISPKYKPVQQKLRRMRPEMLLQIKEEVIKQINADFLQAAKYPEWVANNVPVPKKNGKVRMCVDYRDLNKANPKYSFPLPHIDTLVDNTAGHAWFSFMDDFSGYNQIKINPEDMEKTTFVTMWGTFCYKVMPFGLKNVGATNQRAMVTLFHDMMHKETLDIIKKYLSNAPILVSPMPDRPLILYLTVFENSMGCVLGQHDKSGRKEKAIYYLSKKFTDYEIRYPPIQKLCCALVWATRRLRQYMLYHTTWLISKLDPLKFLMESPAFTGRMARWQMLLSEFDIVYVNQKAIKGSVIADFLASRVSDNY</sequence>
<evidence type="ECO:0000313" key="13">
    <source>
        <dbReference type="Proteomes" id="UP000436088"/>
    </source>
</evidence>
<name>A0A6A3AD55_HIBSY</name>
<dbReference type="GO" id="GO:0016787">
    <property type="term" value="F:hydrolase activity"/>
    <property type="evidence" value="ECO:0007669"/>
    <property type="project" value="UniProtKB-KW"/>
</dbReference>
<dbReference type="InterPro" id="IPR041373">
    <property type="entry name" value="RT_RNaseH"/>
</dbReference>
<keyword evidence="5" id="KW-0378">Hydrolase</keyword>
<evidence type="ECO:0000256" key="2">
    <source>
        <dbReference type="ARBA" id="ARBA00022695"/>
    </source>
</evidence>
<feature type="coiled-coil region" evidence="7">
    <location>
        <begin position="662"/>
        <end position="707"/>
    </location>
</feature>
<evidence type="ECO:0000256" key="3">
    <source>
        <dbReference type="ARBA" id="ARBA00022722"/>
    </source>
</evidence>
<evidence type="ECO:0000256" key="8">
    <source>
        <dbReference type="SAM" id="MobiDB-lite"/>
    </source>
</evidence>
<feature type="region of interest" description="Disordered" evidence="8">
    <location>
        <begin position="1150"/>
        <end position="1176"/>
    </location>
</feature>
<keyword evidence="3" id="KW-0540">Nuclease</keyword>
<keyword evidence="4" id="KW-0255">Endonuclease</keyword>
<feature type="domain" description="DUF7745" evidence="11">
    <location>
        <begin position="479"/>
        <end position="644"/>
    </location>
</feature>
<feature type="compositionally biased region" description="Basic and acidic residues" evidence="8">
    <location>
        <begin position="92"/>
        <end position="104"/>
    </location>
</feature>
<dbReference type="InterPro" id="IPR043128">
    <property type="entry name" value="Rev_trsase/Diguanyl_cyclase"/>
</dbReference>
<comment type="caution">
    <text evidence="12">The sequence shown here is derived from an EMBL/GenBank/DDBJ whole genome shotgun (WGS) entry which is preliminary data.</text>
</comment>
<evidence type="ECO:0000256" key="4">
    <source>
        <dbReference type="ARBA" id="ARBA00022759"/>
    </source>
</evidence>
<dbReference type="Proteomes" id="UP000436088">
    <property type="component" value="Unassembled WGS sequence"/>
</dbReference>
<keyword evidence="7" id="KW-0175">Coiled coil</keyword>
<evidence type="ECO:0000313" key="12">
    <source>
        <dbReference type="EMBL" id="KAE8701687.1"/>
    </source>
</evidence>
<keyword evidence="13" id="KW-1185">Reference proteome</keyword>
<feature type="domain" description="DUF7745" evidence="11">
    <location>
        <begin position="385"/>
        <end position="456"/>
    </location>
</feature>
<dbReference type="InterPro" id="IPR000477">
    <property type="entry name" value="RT_dom"/>
</dbReference>
<evidence type="ECO:0000256" key="5">
    <source>
        <dbReference type="ARBA" id="ARBA00022801"/>
    </source>
</evidence>
<evidence type="ECO:0000256" key="6">
    <source>
        <dbReference type="ARBA" id="ARBA00022918"/>
    </source>
</evidence>
<reference evidence="12" key="1">
    <citation type="submission" date="2019-09" db="EMBL/GenBank/DDBJ databases">
        <title>Draft genome information of white flower Hibiscus syriacus.</title>
        <authorList>
            <person name="Kim Y.-M."/>
        </authorList>
    </citation>
    <scope>NUCLEOTIDE SEQUENCE [LARGE SCALE GENOMIC DNA]</scope>
    <source>
        <strain evidence="12">YM2019G1</strain>
    </source>
</reference>
<dbReference type="Pfam" id="PF00078">
    <property type="entry name" value="RVT_1"/>
    <property type="match status" value="1"/>
</dbReference>
<feature type="coiled-coil region" evidence="7">
    <location>
        <begin position="734"/>
        <end position="775"/>
    </location>
</feature>